<protein>
    <recommendedName>
        <fullName evidence="3">methionine--tRNA ligase</fullName>
        <ecNumber evidence="3">6.1.1.10</ecNumber>
    </recommendedName>
</protein>
<dbReference type="SUPFAM" id="SSF52374">
    <property type="entry name" value="Nucleotidylyl transferase"/>
    <property type="match status" value="1"/>
</dbReference>
<keyword evidence="16" id="KW-1185">Reference proteome</keyword>
<dbReference type="Pfam" id="PF09334">
    <property type="entry name" value="tRNA-synt_1g"/>
    <property type="match status" value="1"/>
</dbReference>
<dbReference type="CDD" id="cd00814">
    <property type="entry name" value="MetRS_core"/>
    <property type="match status" value="1"/>
</dbReference>
<keyword evidence="4 11" id="KW-0436">Ligase</keyword>
<evidence type="ECO:0000259" key="13">
    <source>
        <dbReference type="Pfam" id="PF09334"/>
    </source>
</evidence>
<evidence type="ECO:0000256" key="7">
    <source>
        <dbReference type="ARBA" id="ARBA00022833"/>
    </source>
</evidence>
<dbReference type="InterPro" id="IPR033911">
    <property type="entry name" value="MetRS_core"/>
</dbReference>
<evidence type="ECO:0000259" key="14">
    <source>
        <dbReference type="Pfam" id="PF19303"/>
    </source>
</evidence>
<evidence type="ECO:0000256" key="5">
    <source>
        <dbReference type="ARBA" id="ARBA00022723"/>
    </source>
</evidence>
<keyword evidence="10 11" id="KW-0030">Aminoacyl-tRNA synthetase</keyword>
<keyword evidence="7" id="KW-0862">Zinc</keyword>
<feature type="domain" description="Methionyl/Leucyl tRNA synthetase" evidence="13">
    <location>
        <begin position="125"/>
        <end position="363"/>
    </location>
</feature>
<dbReference type="HOGENOM" id="CLU_009710_1_2_9"/>
<organism evidence="15 16">
    <name type="scientific">Clostridium perfringens (strain ATCC 13124 / DSM 756 / JCM 1290 / NCIMB 6125 / NCTC 8237 / Type A)</name>
    <dbReference type="NCBI Taxonomy" id="195103"/>
    <lineage>
        <taxon>Bacteria</taxon>
        <taxon>Bacillati</taxon>
        <taxon>Bacillota</taxon>
        <taxon>Clostridia</taxon>
        <taxon>Eubacteriales</taxon>
        <taxon>Clostridiaceae</taxon>
        <taxon>Clostridium</taxon>
    </lineage>
</organism>
<keyword evidence="5" id="KW-0479">Metal-binding</keyword>
<comment type="similarity">
    <text evidence="2">Belongs to the class-I aminoacyl-tRNA synthetase family. MetG type 1 subfamily.</text>
</comment>
<dbReference type="PANTHER" id="PTHR45765:SF1">
    <property type="entry name" value="METHIONINE--TRNA LIGASE, CYTOPLASMIC"/>
    <property type="match status" value="1"/>
</dbReference>
<dbReference type="InterPro" id="IPR009080">
    <property type="entry name" value="tRNAsynth_Ia_anticodon-bd"/>
</dbReference>
<dbReference type="GeneID" id="93000873"/>
<dbReference type="Pfam" id="PF01406">
    <property type="entry name" value="tRNA-synt_1e"/>
    <property type="match status" value="1"/>
</dbReference>
<keyword evidence="6 11" id="KW-0547">Nucleotide-binding</keyword>
<dbReference type="InterPro" id="IPR015413">
    <property type="entry name" value="Methionyl/Leucyl_tRNA_Synth"/>
</dbReference>
<name>A0A0H2YQC3_CLOP1</name>
<evidence type="ECO:0000256" key="3">
    <source>
        <dbReference type="ARBA" id="ARBA00012838"/>
    </source>
</evidence>
<dbReference type="InterPro" id="IPR041872">
    <property type="entry name" value="Anticodon_Met"/>
</dbReference>
<keyword evidence="8 11" id="KW-0067">ATP-binding</keyword>
<dbReference type="Gene3D" id="1.10.730.10">
    <property type="entry name" value="Isoleucyl-tRNA Synthetase, Domain 1"/>
    <property type="match status" value="1"/>
</dbReference>
<dbReference type="RefSeq" id="WP_003456732.1">
    <property type="nucleotide sequence ID" value="NC_008261.1"/>
</dbReference>
<dbReference type="AlphaFoldDB" id="A0A0H2YQC3"/>
<evidence type="ECO:0000256" key="6">
    <source>
        <dbReference type="ARBA" id="ARBA00022741"/>
    </source>
</evidence>
<comment type="cofactor">
    <cofactor evidence="1">
        <name>Zn(2+)</name>
        <dbReference type="ChEBI" id="CHEBI:29105"/>
    </cofactor>
</comment>
<dbReference type="Proteomes" id="UP000001823">
    <property type="component" value="Chromosome"/>
</dbReference>
<evidence type="ECO:0000256" key="4">
    <source>
        <dbReference type="ARBA" id="ARBA00022598"/>
    </source>
</evidence>
<evidence type="ECO:0000256" key="1">
    <source>
        <dbReference type="ARBA" id="ARBA00001947"/>
    </source>
</evidence>
<dbReference type="GO" id="GO:0005829">
    <property type="term" value="C:cytosol"/>
    <property type="evidence" value="ECO:0007669"/>
    <property type="project" value="TreeGrafter"/>
</dbReference>
<dbReference type="InterPro" id="IPR023458">
    <property type="entry name" value="Met-tRNA_ligase_1"/>
</dbReference>
<dbReference type="EC" id="6.1.1.10" evidence="3"/>
<evidence type="ECO:0000256" key="8">
    <source>
        <dbReference type="ARBA" id="ARBA00022840"/>
    </source>
</evidence>
<evidence type="ECO:0000256" key="2">
    <source>
        <dbReference type="ARBA" id="ARBA00008258"/>
    </source>
</evidence>
<evidence type="ECO:0000256" key="9">
    <source>
        <dbReference type="ARBA" id="ARBA00022917"/>
    </source>
</evidence>
<dbReference type="PRINTS" id="PR01041">
    <property type="entry name" value="TRNASYNTHMET"/>
</dbReference>
<dbReference type="GO" id="GO:0004825">
    <property type="term" value="F:methionine-tRNA ligase activity"/>
    <property type="evidence" value="ECO:0007669"/>
    <property type="project" value="UniProtKB-EC"/>
</dbReference>
<feature type="domain" description="tRNA synthetases class I catalytic" evidence="12">
    <location>
        <begin position="14"/>
        <end position="124"/>
    </location>
</feature>
<dbReference type="CDD" id="cd07957">
    <property type="entry name" value="Anticodon_Ia_Met"/>
    <property type="match status" value="1"/>
</dbReference>
<dbReference type="InterPro" id="IPR032678">
    <property type="entry name" value="tRNA-synt_1_cat_dom"/>
</dbReference>
<feature type="domain" description="Methionyl-tRNA synthetase anticodon-binding" evidence="14">
    <location>
        <begin position="391"/>
        <end position="485"/>
    </location>
</feature>
<evidence type="ECO:0000256" key="10">
    <source>
        <dbReference type="ARBA" id="ARBA00023146"/>
    </source>
</evidence>
<dbReference type="InterPro" id="IPR014729">
    <property type="entry name" value="Rossmann-like_a/b/a_fold"/>
</dbReference>
<keyword evidence="9 11" id="KW-0648">Protein biosynthesis</keyword>
<dbReference type="GO" id="GO:0006431">
    <property type="term" value="P:methionyl-tRNA aminoacylation"/>
    <property type="evidence" value="ECO:0007669"/>
    <property type="project" value="InterPro"/>
</dbReference>
<dbReference type="eggNOG" id="COG0143">
    <property type="taxonomic scope" value="Bacteria"/>
</dbReference>
<dbReference type="Gene3D" id="3.40.50.620">
    <property type="entry name" value="HUPs"/>
    <property type="match status" value="1"/>
</dbReference>
<dbReference type="GO" id="GO:0005524">
    <property type="term" value="F:ATP binding"/>
    <property type="evidence" value="ECO:0007669"/>
    <property type="project" value="UniProtKB-KW"/>
</dbReference>
<dbReference type="PaxDb" id="195103-CPF_2846"/>
<accession>A0A0H2YQC3</accession>
<evidence type="ECO:0000256" key="11">
    <source>
        <dbReference type="RuleBase" id="RU363039"/>
    </source>
</evidence>
<evidence type="ECO:0000259" key="12">
    <source>
        <dbReference type="Pfam" id="PF01406"/>
    </source>
</evidence>
<evidence type="ECO:0000313" key="16">
    <source>
        <dbReference type="Proteomes" id="UP000001823"/>
    </source>
</evidence>
<gene>
    <name evidence="15" type="primary">metG</name>
    <name evidence="15" type="ordered locus">CPF_2846</name>
</gene>
<reference evidence="15 16" key="1">
    <citation type="journal article" date="2006" name="Genome Res.">
        <title>Skewed genomic variability in strains of the toxigenic bacterial pathogen, Clostridium perfringens.</title>
        <authorList>
            <person name="Myers G.S."/>
            <person name="Rasko D.A."/>
            <person name="Cheung J.K."/>
            <person name="Ravel J."/>
            <person name="Seshadri R."/>
            <person name="Deboy R.T."/>
            <person name="Ren Q."/>
            <person name="Varga J."/>
            <person name="Awad M.M."/>
            <person name="Brinkac L.M."/>
            <person name="Daugherty S.C."/>
            <person name="Haft D.H."/>
            <person name="Dodson R.J."/>
            <person name="Madupu R."/>
            <person name="Nelson W.C."/>
            <person name="Rosovitz M.J."/>
            <person name="Sullivan S.A."/>
            <person name="Khouri H."/>
            <person name="Dimitrov G.I."/>
            <person name="Watkins K.L."/>
            <person name="Mulligan S."/>
            <person name="Benton J."/>
            <person name="Radune D."/>
            <person name="Fisher D.J."/>
            <person name="Atkins H.S."/>
            <person name="Hiscox T."/>
            <person name="Jost B.H."/>
            <person name="Billington S.J."/>
            <person name="Songer J.G."/>
            <person name="McClane B.A."/>
            <person name="Titball R.W."/>
            <person name="Rood J.I."/>
            <person name="Melville S.B."/>
            <person name="Paulsen I.T."/>
        </authorList>
    </citation>
    <scope>NUCLEOTIDE SEQUENCE [LARGE SCALE GENOMIC DNA]</scope>
    <source>
        <strain evidence="16">ATCC 13124 / DSM 756 / JCM 1290 / NCIMB 6125 / NCTC 8237 / S 107 / Type A</strain>
    </source>
</reference>
<sequence length="514" mass="60460">MKVIIGNAWPYANGSLHIGRVSSWMAGDILARYHRAKGDEVIFVSGSDCHGSPILNKAKEINKSPEELINKYHREFVRCFNKLGFSFDIFTRTDSEYHEEQVKYIIKSLYNKGFIYEKETEEFYCPKCCDTLDEFGIKEGLCNECNSKVEVRSSNNLFFKLSYFQDYIQNILDEEESWRENAIKITKRYLEGGLRDKILTREINWGIEVPIEGFEDKRVYVWIDALLAYVTASKKVIEEKGQSLEEYWNNEESRIYLVHGKENIPFHTTMFPAMLSGIGLEKSEIRIFSSQYLTLEGKTFSTNRNWAIWVPYIMERYNIDSIRYYLISRGAEEKNSDFTWRDFINANNNELVGEIGNFTNRVLTFIKKNFNGEIKGEELPLQWKNIIRRTYASVGNKFEEGEFKSGVKEIFNLIKQGNDFFDKNKPWILINNNKKKCEEVLYICSQILVALTDLMNPIIPFTCEKIKMFLGIKDIKWSFKERKNIRVNRVEFLFDKIDKKVAIEELNRLKNKKI</sequence>
<proteinExistence type="inferred from homology"/>
<dbReference type="GO" id="GO:0046872">
    <property type="term" value="F:metal ion binding"/>
    <property type="evidence" value="ECO:0007669"/>
    <property type="project" value="UniProtKB-KW"/>
</dbReference>
<dbReference type="PANTHER" id="PTHR45765">
    <property type="entry name" value="METHIONINE--TRNA LIGASE"/>
    <property type="match status" value="1"/>
</dbReference>
<dbReference type="SUPFAM" id="SSF47323">
    <property type="entry name" value="Anticodon-binding domain of a subclass of class I aminoacyl-tRNA synthetases"/>
    <property type="match status" value="1"/>
</dbReference>
<dbReference type="EMBL" id="CP000246">
    <property type="protein sequence ID" value="ABG83086.1"/>
    <property type="molecule type" value="Genomic_DNA"/>
</dbReference>
<dbReference type="Pfam" id="PF19303">
    <property type="entry name" value="Anticodon_3"/>
    <property type="match status" value="1"/>
</dbReference>
<dbReference type="STRING" id="195103.CPF_2846"/>
<dbReference type="KEGG" id="cpf:CPF_2846"/>
<evidence type="ECO:0000313" key="15">
    <source>
        <dbReference type="EMBL" id="ABG83086.1"/>
    </source>
</evidence>